<dbReference type="GO" id="GO:1904564">
    <property type="term" value="C:cytosolic [4Fe-4S] assembly scaffold complex"/>
    <property type="evidence" value="ECO:0007669"/>
    <property type="project" value="UniProtKB-ARBA"/>
</dbReference>
<dbReference type="GO" id="GO:0046872">
    <property type="term" value="F:metal ion binding"/>
    <property type="evidence" value="ECO:0007669"/>
    <property type="project" value="UniProtKB-KW"/>
</dbReference>
<dbReference type="EMBL" id="ML979133">
    <property type="protein sequence ID" value="KAF1919964.1"/>
    <property type="molecule type" value="Genomic_DNA"/>
</dbReference>
<evidence type="ECO:0000256" key="10">
    <source>
        <dbReference type="HAMAP-Rule" id="MF_03038"/>
    </source>
</evidence>
<keyword evidence="5 10" id="KW-0479">Metal-binding</keyword>
<dbReference type="AlphaFoldDB" id="A0A6A5QZ67"/>
<organism evidence="11 12">
    <name type="scientific">Ampelomyces quisqualis</name>
    <name type="common">Powdery mildew agent</name>
    <dbReference type="NCBI Taxonomy" id="50730"/>
    <lineage>
        <taxon>Eukaryota</taxon>
        <taxon>Fungi</taxon>
        <taxon>Dikarya</taxon>
        <taxon>Ascomycota</taxon>
        <taxon>Pezizomycotina</taxon>
        <taxon>Dothideomycetes</taxon>
        <taxon>Pleosporomycetidae</taxon>
        <taxon>Pleosporales</taxon>
        <taxon>Pleosporineae</taxon>
        <taxon>Phaeosphaeriaceae</taxon>
        <taxon>Ampelomyces</taxon>
    </lineage>
</organism>
<evidence type="ECO:0000256" key="1">
    <source>
        <dbReference type="ARBA" id="ARBA00004123"/>
    </source>
</evidence>
<evidence type="ECO:0000256" key="9">
    <source>
        <dbReference type="ARBA" id="ARBA00023014"/>
    </source>
</evidence>
<dbReference type="HAMAP" id="MF_03038">
    <property type="entry name" value="NUBP1"/>
    <property type="match status" value="1"/>
</dbReference>
<dbReference type="FunFam" id="3.40.50.300:FF:000427">
    <property type="entry name" value="Cytosolic Fe-S cluster assembly factor NUBP1"/>
    <property type="match status" value="1"/>
</dbReference>
<dbReference type="SUPFAM" id="SSF52540">
    <property type="entry name" value="P-loop containing nucleoside triphosphate hydrolases"/>
    <property type="match status" value="1"/>
</dbReference>
<dbReference type="PROSITE" id="PS01215">
    <property type="entry name" value="MRP"/>
    <property type="match status" value="1"/>
</dbReference>
<evidence type="ECO:0000313" key="12">
    <source>
        <dbReference type="Proteomes" id="UP000800096"/>
    </source>
</evidence>
<dbReference type="Proteomes" id="UP000800096">
    <property type="component" value="Unassembled WGS sequence"/>
</dbReference>
<feature type="binding site" evidence="10">
    <location>
        <position position="45"/>
    </location>
    <ligand>
        <name>[4Fe-4S] cluster</name>
        <dbReference type="ChEBI" id="CHEBI:49883"/>
        <label>1</label>
    </ligand>
</feature>
<sequence>MAPSLEAPTQIDLDAPLKAAPKLVAPEPEHCPGPESQQAGTADNCAGCPNQAICASAPKGPDPDIPIITARLADVKHKILVLSGKGGVGKSTFSSMLSHGFSSNPASTVGLMDTDICGPSIPKMMGVEDETIHVSADGWEPVWVSPNLGVMSVQFMLPHRDDAVIWRGPKKNGLIKKFLMDVTWGELDFLIVDTPPGTSDEHLSVTSFLKQSGVSGAVLVSTPQEVALLDVRREIDFCRKAGIRILGIVENMSRFVCPACKHESLIFKPSTGGASALAHDENIPFLGAVPLDPRIGMACDYGESFLTAYPDSPACAAIKQVVRRVGEELGLRGEDVLPEEEE</sequence>
<evidence type="ECO:0000313" key="11">
    <source>
        <dbReference type="EMBL" id="KAF1919964.1"/>
    </source>
</evidence>
<dbReference type="Pfam" id="PF10609">
    <property type="entry name" value="ParA"/>
    <property type="match status" value="1"/>
</dbReference>
<comment type="subcellular location">
    <subcellularLocation>
        <location evidence="2 10">Cytoplasm</location>
    </subcellularLocation>
    <subcellularLocation>
        <location evidence="1">Nucleus</location>
    </subcellularLocation>
</comment>
<dbReference type="GO" id="GO:0005524">
    <property type="term" value="F:ATP binding"/>
    <property type="evidence" value="ECO:0007669"/>
    <property type="project" value="UniProtKB-KW"/>
</dbReference>
<protein>
    <submittedName>
        <fullName evidence="11">Cytosolic Fe-S cluster assembly factor NBP35</fullName>
    </submittedName>
</protein>
<feature type="binding site" evidence="10">
    <location>
        <position position="54"/>
    </location>
    <ligand>
        <name>[4Fe-4S] cluster</name>
        <dbReference type="ChEBI" id="CHEBI:49883"/>
        <label>1</label>
    </ligand>
</feature>
<feature type="binding site" evidence="10">
    <location>
        <position position="260"/>
    </location>
    <ligand>
        <name>[4Fe-4S] cluster</name>
        <dbReference type="ChEBI" id="CHEBI:49883"/>
        <label>2</label>
        <note>ligand shared with heterodimeric partner</note>
    </ligand>
</feature>
<dbReference type="GO" id="GO:0140663">
    <property type="term" value="F:ATP-dependent FeS chaperone activity"/>
    <property type="evidence" value="ECO:0007669"/>
    <property type="project" value="InterPro"/>
</dbReference>
<comment type="function">
    <text evidence="10">Component of the cytosolic iron-sulfur (Fe/S) protein assembly (CIA) machinery. Required for maturation of extramitochondrial Fe-S proteins. The NBP35-CFD1 heterotetramer forms a Fe-S scaffold complex, mediating the de novo assembly of an Fe-S cluster and its transfer to target apoproteins.</text>
</comment>
<keyword evidence="9 10" id="KW-0411">Iron-sulfur</keyword>
<evidence type="ECO:0000256" key="3">
    <source>
        <dbReference type="ARBA" id="ARBA00022485"/>
    </source>
</evidence>
<evidence type="ECO:0000256" key="4">
    <source>
        <dbReference type="ARBA" id="ARBA00022490"/>
    </source>
</evidence>
<dbReference type="GO" id="GO:0005829">
    <property type="term" value="C:cytosol"/>
    <property type="evidence" value="ECO:0007669"/>
    <property type="project" value="TreeGrafter"/>
</dbReference>
<feature type="binding site" evidence="10">
    <location>
        <position position="31"/>
    </location>
    <ligand>
        <name>[4Fe-4S] cluster</name>
        <dbReference type="ChEBI" id="CHEBI:49883"/>
        <label>1</label>
    </ligand>
</feature>
<proteinExistence type="inferred from homology"/>
<keyword evidence="12" id="KW-1185">Reference proteome</keyword>
<dbReference type="PANTHER" id="PTHR23264:SF35">
    <property type="entry name" value="CYTOSOLIC FE-S CLUSTER ASSEMBLY FACTOR NUBP1"/>
    <property type="match status" value="1"/>
</dbReference>
<dbReference type="InterPro" id="IPR000808">
    <property type="entry name" value="Mrp-like_CS"/>
</dbReference>
<dbReference type="CDD" id="cd02037">
    <property type="entry name" value="Mrp_NBP35"/>
    <property type="match status" value="1"/>
</dbReference>
<dbReference type="InterPro" id="IPR033756">
    <property type="entry name" value="YlxH/NBP35"/>
</dbReference>
<dbReference type="Gene3D" id="3.40.50.300">
    <property type="entry name" value="P-loop containing nucleotide triphosphate hydrolases"/>
    <property type="match status" value="1"/>
</dbReference>
<keyword evidence="7 10" id="KW-0067">ATP-binding</keyword>
<gene>
    <name evidence="10" type="primary">NBP35</name>
    <name evidence="11" type="ORF">BDU57DRAFT_156861</name>
</gene>
<feature type="binding site" evidence="10">
    <location>
        <begin position="84"/>
        <end position="91"/>
    </location>
    <ligand>
        <name>ATP</name>
        <dbReference type="ChEBI" id="CHEBI:30616"/>
    </ligand>
</feature>
<feature type="binding site" evidence="10">
    <location>
        <position position="257"/>
    </location>
    <ligand>
        <name>[4Fe-4S] cluster</name>
        <dbReference type="ChEBI" id="CHEBI:49883"/>
        <label>2</label>
        <note>ligand shared with heterodimeric partner</note>
    </ligand>
</feature>
<dbReference type="PANTHER" id="PTHR23264">
    <property type="entry name" value="NUCLEOTIDE-BINDING PROTEIN NBP35 YEAST -RELATED"/>
    <property type="match status" value="1"/>
</dbReference>
<evidence type="ECO:0000256" key="2">
    <source>
        <dbReference type="ARBA" id="ARBA00004496"/>
    </source>
</evidence>
<dbReference type="InterPro" id="IPR028601">
    <property type="entry name" value="NUBP1/Nbp35"/>
</dbReference>
<dbReference type="InterPro" id="IPR019591">
    <property type="entry name" value="Mrp/NBP35_ATP-bd"/>
</dbReference>
<dbReference type="GO" id="GO:0051539">
    <property type="term" value="F:4 iron, 4 sulfur cluster binding"/>
    <property type="evidence" value="ECO:0007669"/>
    <property type="project" value="UniProtKB-UniRule"/>
</dbReference>
<comment type="similarity">
    <text evidence="10">Belongs to the Mrp/NBP35 ATP-binding proteins family. NUBP1/NBP35 subfamily.</text>
</comment>
<evidence type="ECO:0000256" key="8">
    <source>
        <dbReference type="ARBA" id="ARBA00023004"/>
    </source>
</evidence>
<name>A0A6A5QZ67_AMPQU</name>
<evidence type="ECO:0000256" key="5">
    <source>
        <dbReference type="ARBA" id="ARBA00022723"/>
    </source>
</evidence>
<evidence type="ECO:0000256" key="7">
    <source>
        <dbReference type="ARBA" id="ARBA00022840"/>
    </source>
</evidence>
<keyword evidence="3 10" id="KW-0004">4Fe-4S</keyword>
<dbReference type="HAMAP" id="MF_02040">
    <property type="entry name" value="Mrp_NBP35"/>
    <property type="match status" value="1"/>
</dbReference>
<evidence type="ECO:0000256" key="6">
    <source>
        <dbReference type="ARBA" id="ARBA00022741"/>
    </source>
</evidence>
<accession>A0A6A5QZ67</accession>
<dbReference type="GO" id="GO:0016226">
    <property type="term" value="P:iron-sulfur cluster assembly"/>
    <property type="evidence" value="ECO:0007669"/>
    <property type="project" value="UniProtKB-UniRule"/>
</dbReference>
<dbReference type="InterPro" id="IPR027417">
    <property type="entry name" value="P-loop_NTPase"/>
</dbReference>
<keyword evidence="8 10" id="KW-0408">Iron</keyword>
<dbReference type="GO" id="GO:0005634">
    <property type="term" value="C:nucleus"/>
    <property type="evidence" value="ECO:0007669"/>
    <property type="project" value="UniProtKB-SubCell"/>
</dbReference>
<feature type="binding site" evidence="10">
    <location>
        <position position="48"/>
    </location>
    <ligand>
        <name>[4Fe-4S] cluster</name>
        <dbReference type="ChEBI" id="CHEBI:49883"/>
        <label>1</label>
    </ligand>
</feature>
<dbReference type="OrthoDB" id="1741334at2759"/>
<keyword evidence="6 10" id="KW-0547">Nucleotide-binding</keyword>
<keyword evidence="4 10" id="KW-0963">Cytoplasm</keyword>
<reference evidence="11" key="1">
    <citation type="journal article" date="2020" name="Stud. Mycol.">
        <title>101 Dothideomycetes genomes: a test case for predicting lifestyles and emergence of pathogens.</title>
        <authorList>
            <person name="Haridas S."/>
            <person name="Albert R."/>
            <person name="Binder M."/>
            <person name="Bloem J."/>
            <person name="Labutti K."/>
            <person name="Salamov A."/>
            <person name="Andreopoulos B."/>
            <person name="Baker S."/>
            <person name="Barry K."/>
            <person name="Bills G."/>
            <person name="Bluhm B."/>
            <person name="Cannon C."/>
            <person name="Castanera R."/>
            <person name="Culley D."/>
            <person name="Daum C."/>
            <person name="Ezra D."/>
            <person name="Gonzalez J."/>
            <person name="Henrissat B."/>
            <person name="Kuo A."/>
            <person name="Liang C."/>
            <person name="Lipzen A."/>
            <person name="Lutzoni F."/>
            <person name="Magnuson J."/>
            <person name="Mondo S."/>
            <person name="Nolan M."/>
            <person name="Ohm R."/>
            <person name="Pangilinan J."/>
            <person name="Park H.-J."/>
            <person name="Ramirez L."/>
            <person name="Alfaro M."/>
            <person name="Sun H."/>
            <person name="Tritt A."/>
            <person name="Yoshinaga Y."/>
            <person name="Zwiers L.-H."/>
            <person name="Turgeon B."/>
            <person name="Goodwin S."/>
            <person name="Spatafora J."/>
            <person name="Crous P."/>
            <person name="Grigoriev I."/>
        </authorList>
    </citation>
    <scope>NUCLEOTIDE SEQUENCE</scope>
    <source>
        <strain evidence="11">HMLAC05119</strain>
    </source>
</reference>